<dbReference type="OrthoDB" id="3248123at2"/>
<dbReference type="SUPFAM" id="SSF51658">
    <property type="entry name" value="Xylose isomerase-like"/>
    <property type="match status" value="1"/>
</dbReference>
<feature type="compositionally biased region" description="Basic residues" evidence="1">
    <location>
        <begin position="9"/>
        <end position="22"/>
    </location>
</feature>
<protein>
    <submittedName>
        <fullName evidence="3">TIM barrel protein</fullName>
    </submittedName>
</protein>
<dbReference type="Gene3D" id="3.20.20.150">
    <property type="entry name" value="Divalent-metal-dependent TIM barrel enzymes"/>
    <property type="match status" value="1"/>
</dbReference>
<dbReference type="Pfam" id="PF01261">
    <property type="entry name" value="AP_endonuc_2"/>
    <property type="match status" value="1"/>
</dbReference>
<dbReference type="InterPro" id="IPR036237">
    <property type="entry name" value="Xyl_isomerase-like_sf"/>
</dbReference>
<evidence type="ECO:0000313" key="3">
    <source>
        <dbReference type="EMBL" id="MTV32674.1"/>
    </source>
</evidence>
<evidence type="ECO:0000259" key="2">
    <source>
        <dbReference type="Pfam" id="PF01261"/>
    </source>
</evidence>
<dbReference type="PANTHER" id="PTHR12110:SF21">
    <property type="entry name" value="XYLOSE ISOMERASE-LIKE TIM BARREL DOMAIN-CONTAINING PROTEIN"/>
    <property type="match status" value="1"/>
</dbReference>
<dbReference type="Proteomes" id="UP000439113">
    <property type="component" value="Unassembled WGS sequence"/>
</dbReference>
<feature type="region of interest" description="Disordered" evidence="1">
    <location>
        <begin position="1"/>
        <end position="35"/>
    </location>
</feature>
<dbReference type="EMBL" id="WNKS01000020">
    <property type="protein sequence ID" value="MTV32674.1"/>
    <property type="molecule type" value="Genomic_DNA"/>
</dbReference>
<organism evidence="3 4">
    <name type="scientific">Rhodoblastus acidophilus</name>
    <name type="common">Rhodopseudomonas acidophila</name>
    <dbReference type="NCBI Taxonomy" id="1074"/>
    <lineage>
        <taxon>Bacteria</taxon>
        <taxon>Pseudomonadati</taxon>
        <taxon>Pseudomonadota</taxon>
        <taxon>Alphaproteobacteria</taxon>
        <taxon>Hyphomicrobiales</taxon>
        <taxon>Rhodoblastaceae</taxon>
        <taxon>Rhodoblastus</taxon>
    </lineage>
</organism>
<dbReference type="PANTHER" id="PTHR12110">
    <property type="entry name" value="HYDROXYPYRUVATE ISOMERASE"/>
    <property type="match status" value="1"/>
</dbReference>
<gene>
    <name evidence="3" type="ORF">GJ654_16945</name>
</gene>
<comment type="caution">
    <text evidence="3">The sequence shown here is derived from an EMBL/GenBank/DDBJ whole genome shotgun (WGS) entry which is preliminary data.</text>
</comment>
<reference evidence="3 4" key="1">
    <citation type="submission" date="2019-11" db="EMBL/GenBank/DDBJ databases">
        <title>Whole-genome sequence of a Rhodoblastus acidophilus DSM 142.</title>
        <authorList>
            <person name="Kyndt J.A."/>
            <person name="Meyer T.E."/>
        </authorList>
    </citation>
    <scope>NUCLEOTIDE SEQUENCE [LARGE SCALE GENOMIC DNA]</scope>
    <source>
        <strain evidence="3 4">DSM 142</strain>
    </source>
</reference>
<evidence type="ECO:0000313" key="4">
    <source>
        <dbReference type="Proteomes" id="UP000439113"/>
    </source>
</evidence>
<accession>A0A6N8DV05</accession>
<evidence type="ECO:0000256" key="1">
    <source>
        <dbReference type="SAM" id="MobiDB-lite"/>
    </source>
</evidence>
<sequence length="323" mass="36121">MAACPGWTRPRRKPRRSRRTRQKLPSGRAADSSPPWKNWTDAMRLAFSNLTLPAFDHLTYLPDIRAFGVEGVEIAPDHTFRRPHFGKDFCAREVATYGQAARLAGLEIVGLHALLGGRPELDMFGDADIRHHTIRHLVHLSEICRDLGGRTLILDSRWARGMPRKEAFLQGRAFLEKLLPQIEGHGTVLCFAPLAPDEGDFCRLAPELFMLASAIDHPSLGLHVSTAALAANNETGHKNFAARRGRLDHVHIDEPGLVALGASGTVDHADVRRHLSAISYTGWCSVVQRLRPGLSPTDLVFRSVRGFKAMYRQDFRNRRTFHV</sequence>
<dbReference type="InterPro" id="IPR013022">
    <property type="entry name" value="Xyl_isomerase-like_TIM-brl"/>
</dbReference>
<dbReference type="InterPro" id="IPR050312">
    <property type="entry name" value="IolE/XylAMocC-like"/>
</dbReference>
<feature type="domain" description="Xylose isomerase-like TIM barrel" evidence="2">
    <location>
        <begin position="64"/>
        <end position="286"/>
    </location>
</feature>
<proteinExistence type="predicted"/>
<dbReference type="AlphaFoldDB" id="A0A6N8DV05"/>
<name>A0A6N8DV05_RHOAC</name>